<organism evidence="1 2">
    <name type="scientific">Saguinus oedipus</name>
    <name type="common">Cotton-top tamarin</name>
    <name type="synonym">Oedipomidas oedipus</name>
    <dbReference type="NCBI Taxonomy" id="9490"/>
    <lineage>
        <taxon>Eukaryota</taxon>
        <taxon>Metazoa</taxon>
        <taxon>Chordata</taxon>
        <taxon>Craniata</taxon>
        <taxon>Vertebrata</taxon>
        <taxon>Euteleostomi</taxon>
        <taxon>Mammalia</taxon>
        <taxon>Eutheria</taxon>
        <taxon>Euarchontoglires</taxon>
        <taxon>Primates</taxon>
        <taxon>Haplorrhini</taxon>
        <taxon>Platyrrhini</taxon>
        <taxon>Cebidae</taxon>
        <taxon>Callitrichinae</taxon>
        <taxon>Saguinus</taxon>
    </lineage>
</organism>
<accession>A0ABQ9U1G1</accession>
<dbReference type="EMBL" id="JASSZA010000016">
    <property type="protein sequence ID" value="KAK2090867.1"/>
    <property type="molecule type" value="Genomic_DNA"/>
</dbReference>
<keyword evidence="2" id="KW-1185">Reference proteome</keyword>
<evidence type="ECO:0000313" key="1">
    <source>
        <dbReference type="EMBL" id="KAK2090867.1"/>
    </source>
</evidence>
<reference evidence="1 2" key="1">
    <citation type="submission" date="2023-05" db="EMBL/GenBank/DDBJ databases">
        <title>B98-5 Cell Line De Novo Hybrid Assembly: An Optical Mapping Approach.</title>
        <authorList>
            <person name="Kananen K."/>
            <person name="Auerbach J.A."/>
            <person name="Kautto E."/>
            <person name="Blachly J.S."/>
        </authorList>
    </citation>
    <scope>NUCLEOTIDE SEQUENCE [LARGE SCALE GENOMIC DNA]</scope>
    <source>
        <strain evidence="1">B95-8</strain>
        <tissue evidence="1">Cell line</tissue>
    </source>
</reference>
<dbReference type="Gene3D" id="1.10.720.60">
    <property type="match status" value="1"/>
</dbReference>
<proteinExistence type="predicted"/>
<dbReference type="Proteomes" id="UP001266305">
    <property type="component" value="Unassembled WGS sequence"/>
</dbReference>
<comment type="caution">
    <text evidence="1">The sequence shown here is derived from an EMBL/GenBank/DDBJ whole genome shotgun (WGS) entry which is preliminary data.</text>
</comment>
<name>A0ABQ9U1G1_SAGOE</name>
<sequence>MPTEINLICLDMEVRFIPYSEENVRESVDTLGRRRDEEVNLIPLDMEGHWLFLSLQQEDMWHGNGADALQQMTQAVVDNVCWQMSLDGKTTMFKQLQGHM</sequence>
<protein>
    <submittedName>
        <fullName evidence="1">Uncharacterized protein</fullName>
    </submittedName>
</protein>
<evidence type="ECO:0000313" key="2">
    <source>
        <dbReference type="Proteomes" id="UP001266305"/>
    </source>
</evidence>
<gene>
    <name evidence="1" type="ORF">P7K49_030151</name>
</gene>